<evidence type="ECO:0000313" key="1">
    <source>
        <dbReference type="EMBL" id="KAA1249841.1"/>
    </source>
</evidence>
<organism evidence="1 2">
    <name type="scientific">Mycobacterium simiae</name>
    <name type="common">Mycobacterium habana</name>
    <dbReference type="NCBI Taxonomy" id="1784"/>
    <lineage>
        <taxon>Bacteria</taxon>
        <taxon>Bacillati</taxon>
        <taxon>Actinomycetota</taxon>
        <taxon>Actinomycetes</taxon>
        <taxon>Mycobacteriales</taxon>
        <taxon>Mycobacteriaceae</taxon>
        <taxon>Mycobacterium</taxon>
        <taxon>Mycobacterium simiae complex</taxon>
    </lineage>
</organism>
<evidence type="ECO:0000313" key="2">
    <source>
        <dbReference type="Proteomes" id="UP000324701"/>
    </source>
</evidence>
<dbReference type="RefSeq" id="WP_149654312.1">
    <property type="nucleotide sequence ID" value="NZ_VTZN01000070.1"/>
</dbReference>
<dbReference type="Proteomes" id="UP000324701">
    <property type="component" value="Unassembled WGS sequence"/>
</dbReference>
<sequence>MAIERAGQYMADESFSLHPIRYIYASELLHSDIPADTVRSHSDKADTVFRDLALAQPTLAPARRNRSGL</sequence>
<reference evidence="1 2" key="1">
    <citation type="submission" date="2019-09" db="EMBL/GenBank/DDBJ databases">
        <title>Report of infection by Mycobacterium simiae a patient suffering from pulmonary tuberculosis.</title>
        <authorList>
            <person name="Mohanty P.S."/>
            <person name="Bansal A.K."/>
            <person name="Singh H."/>
            <person name="Sharma S."/>
            <person name="Patil S.A."/>
            <person name="Upadhaya P."/>
            <person name="Singh P.K."/>
            <person name="Kumar D."/>
            <person name="Kumar S."/>
            <person name="Singh R.K."/>
            <person name="Chaudhary B."/>
        </authorList>
    </citation>
    <scope>NUCLEOTIDE SEQUENCE [LARGE SCALE GENOMIC DNA]</scope>
    <source>
        <strain evidence="1 2">JAL-560-SIM</strain>
    </source>
</reference>
<gene>
    <name evidence="1" type="ORF">F0Q45_12825</name>
</gene>
<name>A0A5B1BP11_MYCSI</name>
<protein>
    <submittedName>
        <fullName evidence="1">Uncharacterized protein</fullName>
    </submittedName>
</protein>
<proteinExistence type="predicted"/>
<dbReference type="EMBL" id="VTZN01000070">
    <property type="protein sequence ID" value="KAA1249841.1"/>
    <property type="molecule type" value="Genomic_DNA"/>
</dbReference>
<dbReference type="AlphaFoldDB" id="A0A5B1BP11"/>
<comment type="caution">
    <text evidence="1">The sequence shown here is derived from an EMBL/GenBank/DDBJ whole genome shotgun (WGS) entry which is preliminary data.</text>
</comment>
<keyword evidence="2" id="KW-1185">Reference proteome</keyword>
<accession>A0A5B1BP11</accession>